<keyword evidence="3" id="KW-1185">Reference proteome</keyword>
<evidence type="ECO:0000256" key="1">
    <source>
        <dbReference type="SAM" id="SignalP"/>
    </source>
</evidence>
<accession>A0A1E1MHM0</accession>
<protein>
    <submittedName>
        <fullName evidence="2">Uncharacterized protein</fullName>
    </submittedName>
</protein>
<dbReference type="AlphaFoldDB" id="A0A1E1MHM0"/>
<name>A0A1E1MHM0_RHYSE</name>
<feature type="signal peptide" evidence="1">
    <location>
        <begin position="1"/>
        <end position="23"/>
    </location>
</feature>
<evidence type="ECO:0000313" key="3">
    <source>
        <dbReference type="Proteomes" id="UP000177625"/>
    </source>
</evidence>
<reference evidence="3" key="1">
    <citation type="submission" date="2016-03" db="EMBL/GenBank/DDBJ databases">
        <authorList>
            <person name="Guldener U."/>
        </authorList>
    </citation>
    <scope>NUCLEOTIDE SEQUENCE [LARGE SCALE GENOMIC DNA]</scope>
</reference>
<gene>
    <name evidence="2" type="ORF">RSE6_08882</name>
</gene>
<evidence type="ECO:0000313" key="2">
    <source>
        <dbReference type="EMBL" id="CZT48215.1"/>
    </source>
</evidence>
<sequence>MSSTLTHLFQLLILFLDPHKLLHFPTLSPSFDAPKIYQHSSECNLQPPVSHPRLSGSSLSKQANPSVFNCSSKPSIMSLLTTSSPDIPGGFPSVMKSITPPSALRSPLDFLLSYPSRMQ</sequence>
<dbReference type="EMBL" id="FJVC01000327">
    <property type="protein sequence ID" value="CZT48215.1"/>
    <property type="molecule type" value="Genomic_DNA"/>
</dbReference>
<dbReference type="Proteomes" id="UP000177625">
    <property type="component" value="Unassembled WGS sequence"/>
</dbReference>
<feature type="chain" id="PRO_5009448311" evidence="1">
    <location>
        <begin position="24"/>
        <end position="119"/>
    </location>
</feature>
<keyword evidence="1" id="KW-0732">Signal</keyword>
<organism evidence="2 3">
    <name type="scientific">Rhynchosporium secalis</name>
    <name type="common">Barley scald fungus</name>
    <dbReference type="NCBI Taxonomy" id="38038"/>
    <lineage>
        <taxon>Eukaryota</taxon>
        <taxon>Fungi</taxon>
        <taxon>Dikarya</taxon>
        <taxon>Ascomycota</taxon>
        <taxon>Pezizomycotina</taxon>
        <taxon>Leotiomycetes</taxon>
        <taxon>Helotiales</taxon>
        <taxon>Ploettnerulaceae</taxon>
        <taxon>Rhynchosporium</taxon>
    </lineage>
</organism>
<proteinExistence type="predicted"/>